<dbReference type="InterPro" id="IPR029045">
    <property type="entry name" value="ClpP/crotonase-like_dom_sf"/>
</dbReference>
<organism evidence="2">
    <name type="scientific">marine sediment metagenome</name>
    <dbReference type="NCBI Taxonomy" id="412755"/>
    <lineage>
        <taxon>unclassified sequences</taxon>
        <taxon>metagenomes</taxon>
        <taxon>ecological metagenomes</taxon>
    </lineage>
</organism>
<gene>
    <name evidence="2" type="ORF">S01H4_59647</name>
</gene>
<protein>
    <submittedName>
        <fullName evidence="2">Uncharacterized protein</fullName>
    </submittedName>
</protein>
<dbReference type="SUPFAM" id="SSF52096">
    <property type="entry name" value="ClpP/crotonase"/>
    <property type="match status" value="1"/>
</dbReference>
<dbReference type="CDD" id="cd06558">
    <property type="entry name" value="crotonase-like"/>
    <property type="match status" value="1"/>
</dbReference>
<reference evidence="2" key="1">
    <citation type="journal article" date="2014" name="Front. Microbiol.">
        <title>High frequency of phylogenetically diverse reductive dehalogenase-homologous genes in deep subseafloor sedimentary metagenomes.</title>
        <authorList>
            <person name="Kawai M."/>
            <person name="Futagami T."/>
            <person name="Toyoda A."/>
            <person name="Takaki Y."/>
            <person name="Nishi S."/>
            <person name="Hori S."/>
            <person name="Arai W."/>
            <person name="Tsubouchi T."/>
            <person name="Morono Y."/>
            <person name="Uchiyama I."/>
            <person name="Ito T."/>
            <person name="Fujiyama A."/>
            <person name="Inagaki F."/>
            <person name="Takami H."/>
        </authorList>
    </citation>
    <scope>NUCLEOTIDE SEQUENCE</scope>
    <source>
        <strain evidence="2">Expedition CK06-06</strain>
    </source>
</reference>
<sequence>MKYKNIIYEKSDYIARVTLNRPKTLNAMCPELSDEISKAISEVNEDDDVKVVIFKGAGRALSAGADLSKVGFVYGWEEPKPGEKARRPSLRVRLHFDRLTFW</sequence>
<dbReference type="EMBL" id="BART01035013">
    <property type="protein sequence ID" value="GAH10077.1"/>
    <property type="molecule type" value="Genomic_DNA"/>
</dbReference>
<evidence type="ECO:0000313" key="2">
    <source>
        <dbReference type="EMBL" id="GAH10077.1"/>
    </source>
</evidence>
<dbReference type="Gene3D" id="3.90.226.10">
    <property type="entry name" value="2-enoyl-CoA Hydratase, Chain A, domain 1"/>
    <property type="match status" value="1"/>
</dbReference>
<accession>X1CQI8</accession>
<comment type="similarity">
    <text evidence="1">Belongs to the enoyl-CoA hydratase/isomerase family.</text>
</comment>
<dbReference type="PANTHER" id="PTHR43802:SF1">
    <property type="entry name" value="IP11341P-RELATED"/>
    <property type="match status" value="1"/>
</dbReference>
<dbReference type="AlphaFoldDB" id="X1CQI8"/>
<dbReference type="PANTHER" id="PTHR43802">
    <property type="entry name" value="ENOYL-COA HYDRATASE"/>
    <property type="match status" value="1"/>
</dbReference>
<comment type="caution">
    <text evidence="2">The sequence shown here is derived from an EMBL/GenBank/DDBJ whole genome shotgun (WGS) entry which is preliminary data.</text>
</comment>
<evidence type="ECO:0000256" key="1">
    <source>
        <dbReference type="ARBA" id="ARBA00005254"/>
    </source>
</evidence>
<dbReference type="InterPro" id="IPR001753">
    <property type="entry name" value="Enoyl-CoA_hydra/iso"/>
</dbReference>
<name>X1CQI8_9ZZZZ</name>
<proteinExistence type="inferred from homology"/>
<dbReference type="Pfam" id="PF00378">
    <property type="entry name" value="ECH_1"/>
    <property type="match status" value="1"/>
</dbReference>
<feature type="non-terminal residue" evidence="2">
    <location>
        <position position="102"/>
    </location>
</feature>